<keyword evidence="3" id="KW-1185">Reference proteome</keyword>
<dbReference type="GO" id="GO:0003676">
    <property type="term" value="F:nucleic acid binding"/>
    <property type="evidence" value="ECO:0007669"/>
    <property type="project" value="InterPro"/>
</dbReference>
<protein>
    <submittedName>
        <fullName evidence="2">Uncharacterized protein</fullName>
    </submittedName>
</protein>
<reference evidence="2 3" key="1">
    <citation type="journal article" date="2014" name="Nat. Genet.">
        <title>Genome and transcriptome of the porcine whipworm Trichuris suis.</title>
        <authorList>
            <person name="Jex A.R."/>
            <person name="Nejsum P."/>
            <person name="Schwarz E.M."/>
            <person name="Hu L."/>
            <person name="Young N.D."/>
            <person name="Hall R.S."/>
            <person name="Korhonen P.K."/>
            <person name="Liao S."/>
            <person name="Thamsborg S."/>
            <person name="Xia J."/>
            <person name="Xu P."/>
            <person name="Wang S."/>
            <person name="Scheerlinck J.P."/>
            <person name="Hofmann A."/>
            <person name="Sternberg P.W."/>
            <person name="Wang J."/>
            <person name="Gasser R.B."/>
        </authorList>
    </citation>
    <scope>NUCLEOTIDE SEQUENCE [LARGE SCALE GENOMIC DNA]</scope>
    <source>
        <strain evidence="2">DCEP-RM93F</strain>
        <strain evidence="1">DCEP-RM93M</strain>
    </source>
</reference>
<dbReference type="Proteomes" id="UP000030764">
    <property type="component" value="Unassembled WGS sequence"/>
</dbReference>
<dbReference type="EMBL" id="KL363189">
    <property type="protein sequence ID" value="KFD57264.1"/>
    <property type="molecule type" value="Genomic_DNA"/>
</dbReference>
<organism evidence="2">
    <name type="scientific">Trichuris suis</name>
    <name type="common">pig whipworm</name>
    <dbReference type="NCBI Taxonomy" id="68888"/>
    <lineage>
        <taxon>Eukaryota</taxon>
        <taxon>Metazoa</taxon>
        <taxon>Ecdysozoa</taxon>
        <taxon>Nematoda</taxon>
        <taxon>Enoplea</taxon>
        <taxon>Dorylaimia</taxon>
        <taxon>Trichinellida</taxon>
        <taxon>Trichuridae</taxon>
        <taxon>Trichuris</taxon>
    </lineage>
</organism>
<evidence type="ECO:0000313" key="3">
    <source>
        <dbReference type="Proteomes" id="UP000030764"/>
    </source>
</evidence>
<accession>A0A085NT59</accession>
<proteinExistence type="predicted"/>
<dbReference type="InterPro" id="IPR036397">
    <property type="entry name" value="RNaseH_sf"/>
</dbReference>
<name>A0A085NT59_9BILA</name>
<evidence type="ECO:0000313" key="2">
    <source>
        <dbReference type="EMBL" id="KFD72655.1"/>
    </source>
</evidence>
<evidence type="ECO:0000313" key="1">
    <source>
        <dbReference type="EMBL" id="KFD57264.1"/>
    </source>
</evidence>
<dbReference type="Proteomes" id="UP000030758">
    <property type="component" value="Unassembled WGS sequence"/>
</dbReference>
<dbReference type="EMBL" id="KL367476">
    <property type="protein sequence ID" value="KFD72655.1"/>
    <property type="molecule type" value="Genomic_DNA"/>
</dbReference>
<gene>
    <name evidence="1" type="ORF">M513_01775</name>
    <name evidence="2" type="ORF">M514_01775</name>
</gene>
<dbReference type="Gene3D" id="3.30.420.10">
    <property type="entry name" value="Ribonuclease H-like superfamily/Ribonuclease H"/>
    <property type="match status" value="1"/>
</dbReference>
<dbReference type="AlphaFoldDB" id="A0A085NT59"/>
<sequence>MGCVWKLSESGKKECVASCKELLSEQRKKSLLSLIFTGNEKWLLYDNRKGKNTGWNQDKGATSIPKADRTKQDFGIEKPFGSWDEKNYHILRNYQTYCPCRTACLKSTSPYSVRRNMETCLPENWMIEFFGSNSLRVIQALTALQ</sequence>